<evidence type="ECO:0000259" key="5">
    <source>
        <dbReference type="SMART" id="SM00547"/>
    </source>
</evidence>
<sequence>MSAIRSTPTRTHRVSPYVRREPQPQRPQPPKKSMWSLSGILHYLNPLRSRDDMEVDDEVSPPPPVADSSPPPTQPSPSAGQVTTQPSNTNNDRTSGASATPPAIHPPVLPQTVPATPANVSVALPISLDPALESVAAYLHDRRDQTIPAADADNLIDKLMQAAARESHLARFIILPNINVIAGQGRERERFRFSNSPSPHRGNSPALTANSEAGGPATPTKMLSKNPNGDYRWKGGGSAKVRPRGRYQSPAFGPSRATPDRLILGDSTLTSITDNTKADTKRRRVTNGHGSSFAEPSGASATPTTPKSIPFPRRDTPMASPAFNTSSISSANPPALNGSPPKLNGLPASTSTPRFRPTFVPPKPTTPAVPSPLRQAWGQTSPGSPETPPQTQKQSSAANFMAALIKDNTPTKKPDISNPYQTPGSIRATKSKRLRATGKPAIPKKQAVEEKKEKEKVYSPQAIIEATVPKGSKRSRPPTSATATKAIAAPKSFRVTVEDVEDEGDEDEAQRATKRMKPTVNGRTTTSTPSKDAEALKPEIKVNGVSESNPPAPSLFGSPMSSARVGRSSNAPKEPSKLRFSYQPETPSSPPPAPVLAAAVLPGANATPVRTFPFPAAMPPPTFSFPATPSPSSSSPTVSSPPGRSDPKAAALAVSPLSLPSFSFASTSSKPLSSESWDTEARSKAKATSTFELPTFSFPSSPVAGPSKPTAATPVVAAPAPTAPPKSFDWSAAGMKPPAKAAPGEWSCDACTLKNKDPAAEKCQICGERREKPKPAAPAATFNWAAAGMKPSSRRSGSMAMLCLYVDAGRSRQVFDLRYTPRLIKLFS</sequence>
<dbReference type="GeneID" id="85366574"/>
<dbReference type="Gene3D" id="4.10.1060.10">
    <property type="entry name" value="Zinc finger, RanBP2-type"/>
    <property type="match status" value="1"/>
</dbReference>
<feature type="compositionally biased region" description="Low complexity" evidence="4">
    <location>
        <begin position="665"/>
        <end position="674"/>
    </location>
</feature>
<feature type="compositionally biased region" description="Low complexity" evidence="4">
    <location>
        <begin position="595"/>
        <end position="615"/>
    </location>
</feature>
<keyword evidence="3" id="KW-0862">Zinc</keyword>
<dbReference type="SMART" id="SM00547">
    <property type="entry name" value="ZnF_RBZ"/>
    <property type="match status" value="1"/>
</dbReference>
<feature type="compositionally biased region" description="Polar residues" evidence="4">
    <location>
        <begin position="521"/>
        <end position="530"/>
    </location>
</feature>
<evidence type="ECO:0000313" key="6">
    <source>
        <dbReference type="EMBL" id="KAK0467228.1"/>
    </source>
</evidence>
<feature type="compositionally biased region" description="Acidic residues" evidence="4">
    <location>
        <begin position="498"/>
        <end position="508"/>
    </location>
</feature>
<feature type="compositionally biased region" description="Polar residues" evidence="4">
    <location>
        <begin position="686"/>
        <end position="700"/>
    </location>
</feature>
<feature type="compositionally biased region" description="Pro residues" evidence="4">
    <location>
        <begin position="359"/>
        <end position="370"/>
    </location>
</feature>
<dbReference type="GO" id="GO:0008270">
    <property type="term" value="F:zinc ion binding"/>
    <property type="evidence" value="ECO:0007669"/>
    <property type="project" value="UniProtKB-KW"/>
</dbReference>
<feature type="domain" description="RanBP2-type" evidence="5">
    <location>
        <begin position="744"/>
        <end position="769"/>
    </location>
</feature>
<feature type="region of interest" description="Disordered" evidence="4">
    <location>
        <begin position="665"/>
        <end position="713"/>
    </location>
</feature>
<evidence type="ECO:0000256" key="1">
    <source>
        <dbReference type="ARBA" id="ARBA00022723"/>
    </source>
</evidence>
<organism evidence="6 7">
    <name type="scientific">Armillaria tabescens</name>
    <name type="common">Ringless honey mushroom</name>
    <name type="synonym">Agaricus tabescens</name>
    <dbReference type="NCBI Taxonomy" id="1929756"/>
    <lineage>
        <taxon>Eukaryota</taxon>
        <taxon>Fungi</taxon>
        <taxon>Dikarya</taxon>
        <taxon>Basidiomycota</taxon>
        <taxon>Agaricomycotina</taxon>
        <taxon>Agaricomycetes</taxon>
        <taxon>Agaricomycetidae</taxon>
        <taxon>Agaricales</taxon>
        <taxon>Marasmiineae</taxon>
        <taxon>Physalacriaceae</taxon>
        <taxon>Desarmillaria</taxon>
    </lineage>
</organism>
<feature type="region of interest" description="Disordered" evidence="4">
    <location>
        <begin position="437"/>
        <end position="652"/>
    </location>
</feature>
<reference evidence="6" key="1">
    <citation type="submission" date="2023-06" db="EMBL/GenBank/DDBJ databases">
        <authorList>
            <consortium name="Lawrence Berkeley National Laboratory"/>
            <person name="Ahrendt S."/>
            <person name="Sahu N."/>
            <person name="Indic B."/>
            <person name="Wong-Bajracharya J."/>
            <person name="Merenyi Z."/>
            <person name="Ke H.-M."/>
            <person name="Monk M."/>
            <person name="Kocsube S."/>
            <person name="Drula E."/>
            <person name="Lipzen A."/>
            <person name="Balint B."/>
            <person name="Henrissat B."/>
            <person name="Andreopoulos B."/>
            <person name="Martin F.M."/>
            <person name="Harder C.B."/>
            <person name="Rigling D."/>
            <person name="Ford K.L."/>
            <person name="Foster G.D."/>
            <person name="Pangilinan J."/>
            <person name="Papanicolaou A."/>
            <person name="Barry K."/>
            <person name="LaButti K."/>
            <person name="Viragh M."/>
            <person name="Koriabine M."/>
            <person name="Yan M."/>
            <person name="Riley R."/>
            <person name="Champramary S."/>
            <person name="Plett K.L."/>
            <person name="Tsai I.J."/>
            <person name="Slot J."/>
            <person name="Sipos G."/>
            <person name="Plett J."/>
            <person name="Nagy L.G."/>
            <person name="Grigoriev I.V."/>
        </authorList>
    </citation>
    <scope>NUCLEOTIDE SEQUENCE</scope>
    <source>
        <strain evidence="6">CCBAS 213</strain>
    </source>
</reference>
<feature type="region of interest" description="Disordered" evidence="4">
    <location>
        <begin position="191"/>
        <end position="396"/>
    </location>
</feature>
<comment type="caution">
    <text evidence="6">The sequence shown here is derived from an EMBL/GenBank/DDBJ whole genome shotgun (WGS) entry which is preliminary data.</text>
</comment>
<dbReference type="EMBL" id="JAUEPS010000003">
    <property type="protein sequence ID" value="KAK0467228.1"/>
    <property type="molecule type" value="Genomic_DNA"/>
</dbReference>
<gene>
    <name evidence="6" type="ORF">EV420DRAFT_673053</name>
</gene>
<feature type="compositionally biased region" description="Pro residues" evidence="4">
    <location>
        <begin position="60"/>
        <end position="75"/>
    </location>
</feature>
<feature type="compositionally biased region" description="Polar residues" evidence="4">
    <location>
        <begin position="377"/>
        <end position="396"/>
    </location>
</feature>
<evidence type="ECO:0000313" key="7">
    <source>
        <dbReference type="Proteomes" id="UP001175211"/>
    </source>
</evidence>
<evidence type="ECO:0000256" key="4">
    <source>
        <dbReference type="SAM" id="MobiDB-lite"/>
    </source>
</evidence>
<dbReference type="InterPro" id="IPR001876">
    <property type="entry name" value="Znf_RanBP2"/>
</dbReference>
<keyword evidence="2" id="KW-0863">Zinc-finger</keyword>
<keyword evidence="1" id="KW-0479">Metal-binding</keyword>
<evidence type="ECO:0000256" key="3">
    <source>
        <dbReference type="ARBA" id="ARBA00022833"/>
    </source>
</evidence>
<feature type="compositionally biased region" description="Low complexity" evidence="4">
    <location>
        <begin position="624"/>
        <end position="652"/>
    </location>
</feature>
<protein>
    <recommendedName>
        <fullName evidence="5">RanBP2-type domain-containing protein</fullName>
    </recommendedName>
</protein>
<dbReference type="AlphaFoldDB" id="A0AA39NKM4"/>
<dbReference type="RefSeq" id="XP_060337820.1">
    <property type="nucleotide sequence ID" value="XM_060483026.1"/>
</dbReference>
<accession>A0AA39NKM4</accession>
<feature type="compositionally biased region" description="Basic and acidic residues" evidence="4">
    <location>
        <begin position="531"/>
        <end position="540"/>
    </location>
</feature>
<feature type="compositionally biased region" description="Basic and acidic residues" evidence="4">
    <location>
        <begin position="446"/>
        <end position="457"/>
    </location>
</feature>
<name>A0AA39NKM4_ARMTA</name>
<keyword evidence="7" id="KW-1185">Reference proteome</keyword>
<dbReference type="Proteomes" id="UP001175211">
    <property type="component" value="Unassembled WGS sequence"/>
</dbReference>
<feature type="compositionally biased region" description="Polar residues" evidence="4">
    <location>
        <begin position="79"/>
        <end position="98"/>
    </location>
</feature>
<feature type="region of interest" description="Disordered" evidence="4">
    <location>
        <begin position="1"/>
        <end position="112"/>
    </location>
</feature>
<proteinExistence type="predicted"/>
<feature type="compositionally biased region" description="Polar residues" evidence="4">
    <location>
        <begin position="322"/>
        <end position="332"/>
    </location>
</feature>
<evidence type="ECO:0000256" key="2">
    <source>
        <dbReference type="ARBA" id="ARBA00022771"/>
    </source>
</evidence>